<keyword evidence="1" id="KW-1133">Transmembrane helix</keyword>
<dbReference type="AlphaFoldDB" id="A0A6C0DPM7"/>
<sequence length="168" mass="18928">MADLFKSIPKIEKMTKLEILLLIIFIIYLIFPIGTPEPIKSFIISPMGYVTIFIITLGLFFYSHPILAILYIFVAYELLNRSNVIENKRINREIKKQIHAAETATNLPSKEQESKDAEMVSMNPPANLTLEEEVVNKLAPIGVSHETNFVITGFQPVTDNIGSAANFM</sequence>
<reference evidence="2" key="1">
    <citation type="journal article" date="2020" name="Nature">
        <title>Giant virus diversity and host interactions through global metagenomics.</title>
        <authorList>
            <person name="Schulz F."/>
            <person name="Roux S."/>
            <person name="Paez-Espino D."/>
            <person name="Jungbluth S."/>
            <person name="Walsh D.A."/>
            <person name="Denef V.J."/>
            <person name="McMahon K.D."/>
            <person name="Konstantinidis K.T."/>
            <person name="Eloe-Fadrosh E.A."/>
            <person name="Kyrpides N.C."/>
            <person name="Woyke T."/>
        </authorList>
    </citation>
    <scope>NUCLEOTIDE SEQUENCE</scope>
    <source>
        <strain evidence="2">GVMAG-M-3300023174-49</strain>
    </source>
</reference>
<keyword evidence="1" id="KW-0812">Transmembrane</keyword>
<feature type="transmembrane region" description="Helical" evidence="1">
    <location>
        <begin position="47"/>
        <end position="79"/>
    </location>
</feature>
<proteinExistence type="predicted"/>
<dbReference type="EMBL" id="MN739660">
    <property type="protein sequence ID" value="QHT18878.1"/>
    <property type="molecule type" value="Genomic_DNA"/>
</dbReference>
<name>A0A6C0DPM7_9ZZZZ</name>
<evidence type="ECO:0000256" key="1">
    <source>
        <dbReference type="SAM" id="Phobius"/>
    </source>
</evidence>
<organism evidence="2">
    <name type="scientific">viral metagenome</name>
    <dbReference type="NCBI Taxonomy" id="1070528"/>
    <lineage>
        <taxon>unclassified sequences</taxon>
        <taxon>metagenomes</taxon>
        <taxon>organismal metagenomes</taxon>
    </lineage>
</organism>
<accession>A0A6C0DPM7</accession>
<evidence type="ECO:0000313" key="2">
    <source>
        <dbReference type="EMBL" id="QHT18878.1"/>
    </source>
</evidence>
<protein>
    <submittedName>
        <fullName evidence="2">Uncharacterized protein</fullName>
    </submittedName>
</protein>
<feature type="transmembrane region" description="Helical" evidence="1">
    <location>
        <begin position="17"/>
        <end position="35"/>
    </location>
</feature>
<keyword evidence="1" id="KW-0472">Membrane</keyword>